<reference evidence="1" key="1">
    <citation type="submission" date="2014-09" db="EMBL/GenBank/DDBJ databases">
        <authorList>
            <person name="Magalhaes I.L.F."/>
            <person name="Oliveira U."/>
            <person name="Santos F.R."/>
            <person name="Vidigal T.H.D.A."/>
            <person name="Brescovit A.D."/>
            <person name="Santos A.J."/>
        </authorList>
    </citation>
    <scope>NUCLEOTIDE SEQUENCE</scope>
    <source>
        <tissue evidence="1">Shoot tissue taken approximately 20 cm above the soil surface</tissue>
    </source>
</reference>
<proteinExistence type="predicted"/>
<evidence type="ECO:0000313" key="1">
    <source>
        <dbReference type="EMBL" id="JAE08869.1"/>
    </source>
</evidence>
<dbReference type="GO" id="GO:0008526">
    <property type="term" value="F:phosphatidylinositol transfer activity"/>
    <property type="evidence" value="ECO:0007669"/>
    <property type="project" value="TreeGrafter"/>
</dbReference>
<sequence length="133" mass="15294">MLQEMSLGIIAERTTKCELHQGGLTHTSTHRVQCKVNEVRELLGDLPTEMPTFLSDGTIRRFLRAKNWRTEQATKALKEAVKWSRQYKPDKICWEDLAGRENETRRAYISDYLDKTGRTVFVVMTSIKVSCSG</sequence>
<dbReference type="EMBL" id="GBRH01189027">
    <property type="protein sequence ID" value="JAE08869.1"/>
    <property type="molecule type" value="Transcribed_RNA"/>
</dbReference>
<dbReference type="InterPro" id="IPR036273">
    <property type="entry name" value="CRAL/TRIO_N_dom_sf"/>
</dbReference>
<dbReference type="InterPro" id="IPR052578">
    <property type="entry name" value="PI_Transfer_CRAL-TRIO"/>
</dbReference>
<evidence type="ECO:0008006" key="2">
    <source>
        <dbReference type="Google" id="ProtNLM"/>
    </source>
</evidence>
<name>A0A0A9FCB8_ARUDO</name>
<organism evidence="1">
    <name type="scientific">Arundo donax</name>
    <name type="common">Giant reed</name>
    <name type="synonym">Donax arundinaceus</name>
    <dbReference type="NCBI Taxonomy" id="35708"/>
    <lineage>
        <taxon>Eukaryota</taxon>
        <taxon>Viridiplantae</taxon>
        <taxon>Streptophyta</taxon>
        <taxon>Embryophyta</taxon>
        <taxon>Tracheophyta</taxon>
        <taxon>Spermatophyta</taxon>
        <taxon>Magnoliopsida</taxon>
        <taxon>Liliopsida</taxon>
        <taxon>Poales</taxon>
        <taxon>Poaceae</taxon>
        <taxon>PACMAD clade</taxon>
        <taxon>Arundinoideae</taxon>
        <taxon>Arundineae</taxon>
        <taxon>Arundo</taxon>
    </lineage>
</organism>
<dbReference type="Gene3D" id="3.40.525.10">
    <property type="entry name" value="CRAL-TRIO lipid binding domain"/>
    <property type="match status" value="1"/>
</dbReference>
<protein>
    <recommendedName>
        <fullName evidence="2">CRAL/TRIO N-terminal domain-containing protein</fullName>
    </recommendedName>
</protein>
<dbReference type="InterPro" id="IPR036865">
    <property type="entry name" value="CRAL-TRIO_dom_sf"/>
</dbReference>
<dbReference type="PANTHER" id="PTHR45824">
    <property type="entry name" value="GH16843P"/>
    <property type="match status" value="1"/>
</dbReference>
<reference evidence="1" key="2">
    <citation type="journal article" date="2015" name="Data Brief">
        <title>Shoot transcriptome of the giant reed, Arundo donax.</title>
        <authorList>
            <person name="Barrero R.A."/>
            <person name="Guerrero F.D."/>
            <person name="Moolhuijzen P."/>
            <person name="Goolsby J.A."/>
            <person name="Tidwell J."/>
            <person name="Bellgard S.E."/>
            <person name="Bellgard M.I."/>
        </authorList>
    </citation>
    <scope>NUCLEOTIDE SEQUENCE</scope>
    <source>
        <tissue evidence="1">Shoot tissue taken approximately 20 cm above the soil surface</tissue>
    </source>
</reference>
<accession>A0A0A9FCB8</accession>
<dbReference type="AlphaFoldDB" id="A0A0A9FCB8"/>
<dbReference type="SUPFAM" id="SSF46938">
    <property type="entry name" value="CRAL/TRIO N-terminal domain"/>
    <property type="match status" value="1"/>
</dbReference>
<dbReference type="PANTHER" id="PTHR45824:SF7">
    <property type="entry name" value="OS05G0267800 PROTEIN"/>
    <property type="match status" value="1"/>
</dbReference>